<feature type="compositionally biased region" description="Low complexity" evidence="1">
    <location>
        <begin position="65"/>
        <end position="79"/>
    </location>
</feature>
<organism evidence="2 3">
    <name type="scientific">Mythimna separata</name>
    <name type="common">Oriental armyworm</name>
    <name type="synonym">Pseudaletia separata</name>
    <dbReference type="NCBI Taxonomy" id="271217"/>
    <lineage>
        <taxon>Eukaryota</taxon>
        <taxon>Metazoa</taxon>
        <taxon>Ecdysozoa</taxon>
        <taxon>Arthropoda</taxon>
        <taxon>Hexapoda</taxon>
        <taxon>Insecta</taxon>
        <taxon>Pterygota</taxon>
        <taxon>Neoptera</taxon>
        <taxon>Endopterygota</taxon>
        <taxon>Lepidoptera</taxon>
        <taxon>Glossata</taxon>
        <taxon>Ditrysia</taxon>
        <taxon>Noctuoidea</taxon>
        <taxon>Noctuidae</taxon>
        <taxon>Noctuinae</taxon>
        <taxon>Hadenini</taxon>
        <taxon>Mythimna</taxon>
    </lineage>
</organism>
<evidence type="ECO:0000256" key="1">
    <source>
        <dbReference type="SAM" id="MobiDB-lite"/>
    </source>
</evidence>
<dbReference type="Proteomes" id="UP001231518">
    <property type="component" value="Chromosome 5"/>
</dbReference>
<dbReference type="AlphaFoldDB" id="A0AAD7YZG5"/>
<gene>
    <name evidence="2" type="ORF">PYW07_014802</name>
</gene>
<proteinExistence type="predicted"/>
<evidence type="ECO:0000313" key="3">
    <source>
        <dbReference type="Proteomes" id="UP001231518"/>
    </source>
</evidence>
<feature type="region of interest" description="Disordered" evidence="1">
    <location>
        <begin position="41"/>
        <end position="79"/>
    </location>
</feature>
<comment type="caution">
    <text evidence="2">The sequence shown here is derived from an EMBL/GenBank/DDBJ whole genome shotgun (WGS) entry which is preliminary data.</text>
</comment>
<reference evidence="2" key="1">
    <citation type="submission" date="2023-03" db="EMBL/GenBank/DDBJ databases">
        <title>Chromosome-level genomes of two armyworms, Mythimna separata and Mythimna loreyi, provide insights into the biosynthesis and reception of sex pheromones.</title>
        <authorList>
            <person name="Zhao H."/>
        </authorList>
    </citation>
    <scope>NUCLEOTIDE SEQUENCE</scope>
    <source>
        <strain evidence="2">BeijingLab</strain>
        <tissue evidence="2">Pupa</tissue>
    </source>
</reference>
<dbReference type="EMBL" id="JARGEI010000003">
    <property type="protein sequence ID" value="KAJ8734251.1"/>
    <property type="molecule type" value="Genomic_DNA"/>
</dbReference>
<protein>
    <submittedName>
        <fullName evidence="2">Uncharacterized protein</fullName>
    </submittedName>
</protein>
<accession>A0AAD7YZG5</accession>
<evidence type="ECO:0000313" key="2">
    <source>
        <dbReference type="EMBL" id="KAJ8734251.1"/>
    </source>
</evidence>
<sequence>MSAHKLRRVAMCCLASPQGRRQHLAVSHEKGMCRVTCARRTRRDGADDPPAHVRAQAAPRRHVLPRLAAGPPAAPRRVA</sequence>
<keyword evidence="3" id="KW-1185">Reference proteome</keyword>
<name>A0AAD7YZG5_MYTSE</name>